<evidence type="ECO:0008006" key="3">
    <source>
        <dbReference type="Google" id="ProtNLM"/>
    </source>
</evidence>
<organism evidence="2">
    <name type="scientific">Sinorhizobium medicae</name>
    <dbReference type="NCBI Taxonomy" id="110321"/>
    <lineage>
        <taxon>Bacteria</taxon>
        <taxon>Pseudomonadati</taxon>
        <taxon>Pseudomonadota</taxon>
        <taxon>Alphaproteobacteria</taxon>
        <taxon>Hyphomicrobiales</taxon>
        <taxon>Rhizobiaceae</taxon>
        <taxon>Sinorhizobium/Ensifer group</taxon>
        <taxon>Sinorhizobium</taxon>
    </lineage>
</organism>
<proteinExistence type="predicted"/>
<evidence type="ECO:0000256" key="1">
    <source>
        <dbReference type="SAM" id="Phobius"/>
    </source>
</evidence>
<gene>
    <name evidence="2" type="ORF">EMEDMD4_620026</name>
</gene>
<evidence type="ECO:0000313" key="2">
    <source>
        <dbReference type="EMBL" id="VTZ64554.1"/>
    </source>
</evidence>
<dbReference type="Proteomes" id="UP000507954">
    <property type="component" value="Unassembled WGS sequence"/>
</dbReference>
<name>A0A508X435_9HYPH</name>
<feature type="transmembrane region" description="Helical" evidence="1">
    <location>
        <begin position="48"/>
        <end position="69"/>
    </location>
</feature>
<dbReference type="EMBL" id="CABFNB010000131">
    <property type="protein sequence ID" value="VTZ64554.1"/>
    <property type="molecule type" value="Genomic_DNA"/>
</dbReference>
<dbReference type="RefSeq" id="WP_127617393.1">
    <property type="nucleotide sequence ID" value="NZ_CABFNB010000131.1"/>
</dbReference>
<accession>A0A508X435</accession>
<keyword evidence="1" id="KW-1133">Transmembrane helix</keyword>
<keyword evidence="1" id="KW-0472">Membrane</keyword>
<dbReference type="AlphaFoldDB" id="A0A508X435"/>
<feature type="transmembrane region" description="Helical" evidence="1">
    <location>
        <begin position="76"/>
        <end position="97"/>
    </location>
</feature>
<reference evidence="2" key="1">
    <citation type="submission" date="2019-06" db="EMBL/GenBank/DDBJ databases">
        <authorList>
            <person name="Le Quere A."/>
            <person name="Colella S."/>
        </authorList>
    </citation>
    <scope>NUCLEOTIDE SEQUENCE</scope>
    <source>
        <strain evidence="2">EmedicaeMD41</strain>
    </source>
</reference>
<protein>
    <recommendedName>
        <fullName evidence="3">DUF1772 domain-containing protein</fullName>
    </recommendedName>
</protein>
<sequence>MLVTVEVITIVLVAIATALALAHALEWPGKLRLPKDQYLAIQAIYYPGFTIGGVAEPLSLLFTAALLVLMPRGTPAFWMTVGALIGLLAMHATYWILTHPVNNFWLKDTQLAGNSARFFAVGAARAKSAPESEDWTTLRDRWERSHVVRAAFGFVSLVMLATAIAL</sequence>
<keyword evidence="1" id="KW-0812">Transmembrane</keyword>
<feature type="transmembrane region" description="Helical" evidence="1">
    <location>
        <begin position="147"/>
        <end position="165"/>
    </location>
</feature>